<reference evidence="19" key="1">
    <citation type="submission" date="2020-08" db="EMBL/GenBank/DDBJ databases">
        <title>Chromosome-level assembly of Southern catfish (Silurus meridionalis) provides insights into visual adaptation to the nocturnal and benthic lifestyles.</title>
        <authorList>
            <person name="Zhang Y."/>
            <person name="Wang D."/>
            <person name="Peng Z."/>
        </authorList>
    </citation>
    <scope>NUCLEOTIDE SEQUENCE</scope>
    <source>
        <strain evidence="19">SWU-2019-XX</strain>
        <tissue evidence="19">Muscle</tissue>
    </source>
</reference>
<evidence type="ECO:0000256" key="15">
    <source>
        <dbReference type="PROSITE-ProRule" id="PRU00409"/>
    </source>
</evidence>
<dbReference type="InterPro" id="IPR050856">
    <property type="entry name" value="Biotin_carboxylase_complex"/>
</dbReference>
<dbReference type="InterPro" id="IPR011054">
    <property type="entry name" value="Rudment_hybrid_motif"/>
</dbReference>
<evidence type="ECO:0000256" key="4">
    <source>
        <dbReference type="ARBA" id="ARBA00022840"/>
    </source>
</evidence>
<evidence type="ECO:0000259" key="17">
    <source>
        <dbReference type="PROSITE" id="PS50975"/>
    </source>
</evidence>
<dbReference type="EC" id="6.4.1.4" evidence="7"/>
<dbReference type="PROSITE" id="PS50979">
    <property type="entry name" value="BC"/>
    <property type="match status" value="1"/>
</dbReference>
<dbReference type="InterPro" id="IPR011764">
    <property type="entry name" value="Biotin_carboxylation_dom"/>
</dbReference>
<dbReference type="SUPFAM" id="SSF51246">
    <property type="entry name" value="Rudiment single hybrid motif"/>
    <property type="match status" value="1"/>
</dbReference>
<evidence type="ECO:0000256" key="10">
    <source>
        <dbReference type="ARBA" id="ARBA00065291"/>
    </source>
</evidence>
<dbReference type="FunFam" id="2.40.50.100:FF:000003">
    <property type="entry name" value="Acetyl-CoA carboxylase biotin carboxyl carrier protein"/>
    <property type="match status" value="1"/>
</dbReference>
<comment type="caution">
    <text evidence="19">The sequence shown here is derived from an EMBL/GenBank/DDBJ whole genome shotgun (WGS) entry which is preliminary data.</text>
</comment>
<dbReference type="Pfam" id="PF02786">
    <property type="entry name" value="CPSase_L_D2"/>
    <property type="match status" value="1"/>
</dbReference>
<evidence type="ECO:0000259" key="16">
    <source>
        <dbReference type="PROSITE" id="PS50968"/>
    </source>
</evidence>
<dbReference type="AlphaFoldDB" id="A0A8T0BD53"/>
<dbReference type="GO" id="GO:0046872">
    <property type="term" value="F:metal ion binding"/>
    <property type="evidence" value="ECO:0007669"/>
    <property type="project" value="InterPro"/>
</dbReference>
<evidence type="ECO:0000256" key="6">
    <source>
        <dbReference type="ARBA" id="ARBA00025711"/>
    </source>
</evidence>
<dbReference type="InterPro" id="IPR005479">
    <property type="entry name" value="CPAse_ATP-bd"/>
</dbReference>
<keyword evidence="2" id="KW-0436">Ligase</keyword>
<dbReference type="InterPro" id="IPR005482">
    <property type="entry name" value="Biotin_COase_C"/>
</dbReference>
<comment type="function">
    <text evidence="9">Biotin-attachment subunit of the 3-methylcrotonyl-CoA carboxylase, an enzyme that catalyzes the conversion of 3-methylcrotonyl-CoA to 3-methylglutaconyl-CoA, a critical step for leucine and isovaleric acid catabolism.</text>
</comment>
<dbReference type="PROSITE" id="PS50968">
    <property type="entry name" value="BIOTINYL_LIPOYL"/>
    <property type="match status" value="1"/>
</dbReference>
<evidence type="ECO:0000256" key="9">
    <source>
        <dbReference type="ARBA" id="ARBA00055202"/>
    </source>
</evidence>
<proteinExistence type="predicted"/>
<dbReference type="Pfam" id="PF02785">
    <property type="entry name" value="Biotin_carb_C"/>
    <property type="match status" value="1"/>
</dbReference>
<feature type="domain" description="Lipoyl-binding" evidence="16">
    <location>
        <begin position="603"/>
        <end position="678"/>
    </location>
</feature>
<feature type="domain" description="ATP-grasp" evidence="17">
    <location>
        <begin position="130"/>
        <end position="327"/>
    </location>
</feature>
<dbReference type="Gene3D" id="2.40.50.100">
    <property type="match status" value="1"/>
</dbReference>
<dbReference type="EMBL" id="JABFDY010000009">
    <property type="protein sequence ID" value="KAF7703130.1"/>
    <property type="molecule type" value="Genomic_DNA"/>
</dbReference>
<evidence type="ECO:0000256" key="2">
    <source>
        <dbReference type="ARBA" id="ARBA00022598"/>
    </source>
</evidence>
<dbReference type="SUPFAM" id="SSF56059">
    <property type="entry name" value="Glutathione synthetase ATP-binding domain-like"/>
    <property type="match status" value="1"/>
</dbReference>
<gene>
    <name evidence="19" type="ORF">HF521_022137</name>
</gene>
<organism evidence="19 20">
    <name type="scientific">Silurus meridionalis</name>
    <name type="common">Southern catfish</name>
    <name type="synonym">Silurus soldatovi meridionalis</name>
    <dbReference type="NCBI Taxonomy" id="175797"/>
    <lineage>
        <taxon>Eukaryota</taxon>
        <taxon>Metazoa</taxon>
        <taxon>Chordata</taxon>
        <taxon>Craniata</taxon>
        <taxon>Vertebrata</taxon>
        <taxon>Euteleostomi</taxon>
        <taxon>Actinopterygii</taxon>
        <taxon>Neopterygii</taxon>
        <taxon>Teleostei</taxon>
        <taxon>Ostariophysi</taxon>
        <taxon>Siluriformes</taxon>
        <taxon>Siluridae</taxon>
        <taxon>Silurus</taxon>
    </lineage>
</organism>
<accession>A0A8T0BD53</accession>
<dbReference type="PANTHER" id="PTHR18866">
    <property type="entry name" value="CARBOXYLASE:PYRUVATE/ACETYL-COA/PROPIONYL-COA CARBOXYLASE"/>
    <property type="match status" value="1"/>
</dbReference>
<evidence type="ECO:0000256" key="8">
    <source>
        <dbReference type="ARBA" id="ARBA00052347"/>
    </source>
</evidence>
<evidence type="ECO:0000256" key="7">
    <source>
        <dbReference type="ARBA" id="ARBA00026116"/>
    </source>
</evidence>
<evidence type="ECO:0000259" key="18">
    <source>
        <dbReference type="PROSITE" id="PS50979"/>
    </source>
</evidence>
<comment type="cofactor">
    <cofactor evidence="1">
        <name>biotin</name>
        <dbReference type="ChEBI" id="CHEBI:57586"/>
    </cofactor>
</comment>
<protein>
    <recommendedName>
        <fullName evidence="11">Methylcrotonoyl-CoA carboxylase subunit alpha, mitochondrial</fullName>
        <ecNumber evidence="7">6.4.1.4</ecNumber>
    </recommendedName>
    <alternativeName>
        <fullName evidence="12">3-methylcrotonyl-CoA carboxylase 1</fullName>
    </alternativeName>
    <alternativeName>
        <fullName evidence="13">3-methylcrotonyl-CoA carboxylase biotin-containing subunit</fullName>
    </alternativeName>
    <alternativeName>
        <fullName evidence="14">3-methylcrotonyl-CoA:carbon dioxide ligase subunit alpha</fullName>
    </alternativeName>
</protein>
<comment type="catalytic activity">
    <reaction evidence="8">
        <text>3-methylbut-2-enoyl-CoA + hydrogencarbonate + ATP = 3-methyl-(2E)-glutaconyl-CoA + ADP + phosphate + H(+)</text>
        <dbReference type="Rhea" id="RHEA:13589"/>
        <dbReference type="ChEBI" id="CHEBI:15378"/>
        <dbReference type="ChEBI" id="CHEBI:17544"/>
        <dbReference type="ChEBI" id="CHEBI:30616"/>
        <dbReference type="ChEBI" id="CHEBI:43474"/>
        <dbReference type="ChEBI" id="CHEBI:57344"/>
        <dbReference type="ChEBI" id="CHEBI:57346"/>
        <dbReference type="ChEBI" id="CHEBI:456216"/>
        <dbReference type="EC" id="6.4.1.4"/>
    </reaction>
</comment>
<evidence type="ECO:0000313" key="20">
    <source>
        <dbReference type="Proteomes" id="UP000606274"/>
    </source>
</evidence>
<dbReference type="Proteomes" id="UP000606274">
    <property type="component" value="Unassembled WGS sequence"/>
</dbReference>
<evidence type="ECO:0000256" key="3">
    <source>
        <dbReference type="ARBA" id="ARBA00022741"/>
    </source>
</evidence>
<dbReference type="Gene3D" id="3.30.1490.20">
    <property type="entry name" value="ATP-grasp fold, A domain"/>
    <property type="match status" value="1"/>
</dbReference>
<comment type="pathway">
    <text evidence="6">Amino-acid degradation; L-leucine degradation; (S)-3-hydroxy-3-methylglutaryl-CoA from 3-isovaleryl-CoA: step 2/3.</text>
</comment>
<dbReference type="CDD" id="cd06850">
    <property type="entry name" value="biotinyl_domain"/>
    <property type="match status" value="1"/>
</dbReference>
<evidence type="ECO:0000256" key="11">
    <source>
        <dbReference type="ARBA" id="ARBA00070568"/>
    </source>
</evidence>
<dbReference type="Gene3D" id="3.30.700.40">
    <property type="match status" value="1"/>
</dbReference>
<dbReference type="FunFam" id="3.30.1490.20:FF:000003">
    <property type="entry name" value="acetyl-CoA carboxylase isoform X1"/>
    <property type="match status" value="1"/>
</dbReference>
<evidence type="ECO:0000256" key="13">
    <source>
        <dbReference type="ARBA" id="ARBA00076418"/>
    </source>
</evidence>
<evidence type="ECO:0000313" key="19">
    <source>
        <dbReference type="EMBL" id="KAF7703130.1"/>
    </source>
</evidence>
<dbReference type="PROSITE" id="PS00188">
    <property type="entry name" value="BIOTIN"/>
    <property type="match status" value="1"/>
</dbReference>
<dbReference type="Pfam" id="PF00289">
    <property type="entry name" value="Biotin_carb_N"/>
    <property type="match status" value="1"/>
</dbReference>
<keyword evidence="5" id="KW-0092">Biotin</keyword>
<feature type="domain" description="Biotin carboxylation" evidence="18">
    <location>
        <begin position="35"/>
        <end position="457"/>
    </location>
</feature>
<evidence type="ECO:0000256" key="1">
    <source>
        <dbReference type="ARBA" id="ARBA00001953"/>
    </source>
</evidence>
<dbReference type="GO" id="GO:0004485">
    <property type="term" value="F:methylcrotonoyl-CoA carboxylase activity"/>
    <property type="evidence" value="ECO:0007669"/>
    <property type="project" value="UniProtKB-EC"/>
</dbReference>
<sequence length="693" mass="75923">MAAAVLQVGVRQALRAQLQKLIWSTGAVRHASVGRIEKVLIANRGEIACRVMRTAKKMGVRSVAVYSDADMHSMHVAMADEAYHIGAAPSQQSYLCMEKVLEVAKKSSAQAVHPDMASSIRDMGIKSTSKHIMSAAGVPIIEGYHGEDQSDEKLQSEAARIGYPVMIKAVRGGGGKGMRIAHTEAEFHEQLESARREARKSFNDDVMLVEKFVKNPRHVEVQVFGDQHGNAVYLFERDCSVQRRHQKIIEEAPGPGISPEVRRKLGEAAVRAAKAVNYVGAGTVEFIMDAQHNFYFMEMNTRLQVEHPVSEMITGTDLVEWQLRVAAGEKIPLSQDEIALRGHSFEARIYAEDPNNDFLPGAGPLLHLSTPEAEPHTRIETGVRQGDEVSAHYDPMIAKLVVWGEDRSAALKKLRYCLRQYNIVGLNTNIDFLLNLSGHPEFEAGNVHTSFIQQHYDQLFPKATAPAGDVVCQAALGLLLQEREHTLELLRQSNDMFSPFGSGNGGRLNVLYSRNLALQLGENKVTVPVTYNPDGTYSMEIGGQLFQASGELQKVGGATYLNCCVNGVLSRPKLVMVDNTVYLFSMEGSAEVKVPLPKFLAGVSTAGAQDGAVAPMTGTIEKVLVKAGDAVQKGDPLMVMIAMKMEHTIRAPKAGVIKKVLFKEGSQANRQAVLVEIEEEQEEANTPRERGIP</sequence>
<dbReference type="SMART" id="SM00878">
    <property type="entry name" value="Biotin_carb_C"/>
    <property type="match status" value="1"/>
</dbReference>
<dbReference type="InterPro" id="IPR016185">
    <property type="entry name" value="PreATP-grasp_dom_sf"/>
</dbReference>
<dbReference type="InterPro" id="IPR000089">
    <property type="entry name" value="Biotin_lipoyl"/>
</dbReference>
<dbReference type="InterPro" id="IPR001882">
    <property type="entry name" value="Biotin_BS"/>
</dbReference>
<dbReference type="GO" id="GO:0005739">
    <property type="term" value="C:mitochondrion"/>
    <property type="evidence" value="ECO:0007669"/>
    <property type="project" value="TreeGrafter"/>
</dbReference>
<comment type="subunit">
    <text evidence="10">Probably a dodecamer composed of six biotin-containing alpha subunits (MCCC1) and six beta (MCCC2) subunits. Interacts (via the biotin carboxylation domain) with SIRT4.</text>
</comment>
<dbReference type="InterPro" id="IPR011761">
    <property type="entry name" value="ATP-grasp"/>
</dbReference>
<dbReference type="Gene3D" id="3.40.50.20">
    <property type="match status" value="1"/>
</dbReference>
<dbReference type="InterPro" id="IPR011053">
    <property type="entry name" value="Single_hybrid_motif"/>
</dbReference>
<dbReference type="SUPFAM" id="SSF51230">
    <property type="entry name" value="Single hybrid motif"/>
    <property type="match status" value="1"/>
</dbReference>
<evidence type="ECO:0000256" key="12">
    <source>
        <dbReference type="ARBA" id="ARBA00076115"/>
    </source>
</evidence>
<keyword evidence="3 15" id="KW-0547">Nucleotide-binding</keyword>
<keyword evidence="4 15" id="KW-0067">ATP-binding</keyword>
<keyword evidence="20" id="KW-1185">Reference proteome</keyword>
<dbReference type="InterPro" id="IPR005481">
    <property type="entry name" value="BC-like_N"/>
</dbReference>
<evidence type="ECO:0000256" key="5">
    <source>
        <dbReference type="ARBA" id="ARBA00023267"/>
    </source>
</evidence>
<dbReference type="Pfam" id="PF00364">
    <property type="entry name" value="Biotin_lipoyl"/>
    <property type="match status" value="1"/>
</dbReference>
<dbReference type="InterPro" id="IPR013815">
    <property type="entry name" value="ATP_grasp_subdomain_1"/>
</dbReference>
<dbReference type="SUPFAM" id="SSF52440">
    <property type="entry name" value="PreATP-grasp domain"/>
    <property type="match status" value="1"/>
</dbReference>
<dbReference type="PROSITE" id="PS00867">
    <property type="entry name" value="CPSASE_2"/>
    <property type="match status" value="1"/>
</dbReference>
<dbReference type="PROSITE" id="PS50975">
    <property type="entry name" value="ATP_GRASP"/>
    <property type="match status" value="1"/>
</dbReference>
<dbReference type="PANTHER" id="PTHR18866:SF33">
    <property type="entry name" value="METHYLCROTONOYL-COA CARBOXYLASE SUBUNIT ALPHA, MITOCHONDRIAL-RELATED"/>
    <property type="match status" value="1"/>
</dbReference>
<name>A0A8T0BD53_SILME</name>
<dbReference type="Gene3D" id="3.30.470.20">
    <property type="entry name" value="ATP-grasp fold, B domain"/>
    <property type="match status" value="1"/>
</dbReference>
<dbReference type="GO" id="GO:0005524">
    <property type="term" value="F:ATP binding"/>
    <property type="evidence" value="ECO:0007669"/>
    <property type="project" value="UniProtKB-UniRule"/>
</dbReference>
<evidence type="ECO:0000256" key="14">
    <source>
        <dbReference type="ARBA" id="ARBA00082627"/>
    </source>
</evidence>